<feature type="compositionally biased region" description="Basic and acidic residues" evidence="1">
    <location>
        <begin position="1541"/>
        <end position="1554"/>
    </location>
</feature>
<evidence type="ECO:0000313" key="2">
    <source>
        <dbReference type="Ensembl" id="ENSHHUP00000000017.1"/>
    </source>
</evidence>
<dbReference type="GO" id="GO:0000794">
    <property type="term" value="C:condensed nuclear chromosome"/>
    <property type="evidence" value="ECO:0007669"/>
    <property type="project" value="InterPro"/>
</dbReference>
<feature type="region of interest" description="Disordered" evidence="1">
    <location>
        <begin position="1488"/>
        <end position="1509"/>
    </location>
</feature>
<accession>A0A4W5JBI0</accession>
<dbReference type="Ensembl" id="ENSHHUT00000000017.1">
    <property type="protein sequence ID" value="ENSHHUP00000000017.1"/>
    <property type="gene ID" value="ENSHHUG00000000019.1"/>
</dbReference>
<keyword evidence="3" id="KW-1185">Reference proteome</keyword>
<feature type="compositionally biased region" description="Polar residues" evidence="1">
    <location>
        <begin position="1290"/>
        <end position="1304"/>
    </location>
</feature>
<feature type="region of interest" description="Disordered" evidence="1">
    <location>
        <begin position="1276"/>
        <end position="1318"/>
    </location>
</feature>
<dbReference type="GO" id="GO:0016887">
    <property type="term" value="F:ATP hydrolysis activity"/>
    <property type="evidence" value="ECO:0007669"/>
    <property type="project" value="InterPro"/>
</dbReference>
<feature type="compositionally biased region" description="Polar residues" evidence="1">
    <location>
        <begin position="1488"/>
        <end position="1498"/>
    </location>
</feature>
<feature type="compositionally biased region" description="Polar residues" evidence="1">
    <location>
        <begin position="1555"/>
        <end position="1564"/>
    </location>
</feature>
<reference evidence="3" key="1">
    <citation type="submission" date="2018-06" db="EMBL/GenBank/DDBJ databases">
        <title>Genome assembly of Danube salmon.</title>
        <authorList>
            <person name="Macqueen D.J."/>
            <person name="Gundappa M.K."/>
        </authorList>
    </citation>
    <scope>NUCLEOTIDE SEQUENCE [LARGE SCALE GENOMIC DNA]</scope>
</reference>
<feature type="region of interest" description="Disordered" evidence="1">
    <location>
        <begin position="1405"/>
        <end position="1438"/>
    </location>
</feature>
<dbReference type="GO" id="GO:0003697">
    <property type="term" value="F:single-stranded DNA binding"/>
    <property type="evidence" value="ECO:0007669"/>
    <property type="project" value="TreeGrafter"/>
</dbReference>
<reference evidence="2" key="3">
    <citation type="submission" date="2025-09" db="UniProtKB">
        <authorList>
            <consortium name="Ensembl"/>
        </authorList>
    </citation>
    <scope>IDENTIFICATION</scope>
</reference>
<feature type="compositionally biased region" description="Basic and acidic residues" evidence="1">
    <location>
        <begin position="1277"/>
        <end position="1289"/>
    </location>
</feature>
<name>A0A4W5JBI0_9TELE</name>
<feature type="region of interest" description="Disordered" evidence="1">
    <location>
        <begin position="633"/>
        <end position="666"/>
    </location>
</feature>
<dbReference type="InterPro" id="IPR039991">
    <property type="entry name" value="SHOC1"/>
</dbReference>
<dbReference type="Pfam" id="PF17825">
    <property type="entry name" value="DUF5587"/>
    <property type="match status" value="2"/>
</dbReference>
<organism evidence="2 3">
    <name type="scientific">Hucho hucho</name>
    <name type="common">huchen</name>
    <dbReference type="NCBI Taxonomy" id="62062"/>
    <lineage>
        <taxon>Eukaryota</taxon>
        <taxon>Metazoa</taxon>
        <taxon>Chordata</taxon>
        <taxon>Craniata</taxon>
        <taxon>Vertebrata</taxon>
        <taxon>Euteleostomi</taxon>
        <taxon>Actinopterygii</taxon>
        <taxon>Neopterygii</taxon>
        <taxon>Teleostei</taxon>
        <taxon>Protacanthopterygii</taxon>
        <taxon>Salmoniformes</taxon>
        <taxon>Salmonidae</taxon>
        <taxon>Salmoninae</taxon>
        <taxon>Hucho</taxon>
    </lineage>
</organism>
<proteinExistence type="predicted"/>
<dbReference type="GeneTree" id="ENSGT00390000013037"/>
<evidence type="ECO:0000313" key="3">
    <source>
        <dbReference type="Proteomes" id="UP000314982"/>
    </source>
</evidence>
<feature type="compositionally biased region" description="Basic and acidic residues" evidence="1">
    <location>
        <begin position="633"/>
        <end position="645"/>
    </location>
</feature>
<evidence type="ECO:0008006" key="4">
    <source>
        <dbReference type="Google" id="ProtNLM"/>
    </source>
</evidence>
<protein>
    <recommendedName>
        <fullName evidence="4">Protein shortage in chiasmata 1 ortholog</fullName>
    </recommendedName>
</protein>
<feature type="compositionally biased region" description="Low complexity" evidence="1">
    <location>
        <begin position="704"/>
        <end position="713"/>
    </location>
</feature>
<sequence>MEVIGVAMSEDGCSFSSHIFSAVKYRAFDYSSEASTSLKLTMNWLALPMPYHLGSSDLYPHTGNPPEVTYRKPWSRGNVISNCKLFVSGSVLDDLGIKGQPTYSLEKLSVSLTQVRVDLLEMIPSSNPNSQLDLDRDEAAWLLREARKDKGHFVCNESFSKSTGEKMSPRYQHDVLVMPEEVLFVDHLPRFRKHLPSLKAKLSRLRNLPVSDPLLSSTGGTLSEEAIFRHCVAYEVPLDAETESSKTCSNTDEDFSKESLLNEESLMLPVEMDTCTPKREDCLPFSNIPKLLNVVPELIEDRTSWLDVLTKATPSDALESVDISQFKVPRLPVNDSHCEINEILLDLKSSDHLVLPTQMEMDLPLTPSPKPNLTQLSLASSQLPAEQISPLYRYYFVSEKDQEEMEQALWRAEKHLDLVVGFLLAEPQKSESVVQFQPLTEVLLGIGRDNSVRLDEGMELSLLGTNSPGLTGMYGNGSSDFTESMMISDQPHLMETLSSMIEDFTLLSPCQMDNILSESVDNSELSGPPSEIKGRFILKNATPMVVPYHQERERAGNTVVSAPAVATSQERERTGNVALTAQASTSSQKKERSGTVVFSTQAVSTSHEKERAGSMAISAAQATTTTYLEKLNHDVRPQKKKEGLPDQRANVSKLPTPKPSVRDSHMSLPVAKPQKDLDPLSTFMMLRSQQRTYVSVSPQNHTSTPVAQVEQQTPQPPTTEMRPGFDVKPVAHAVTGNDIRAPEAIIQPVPEDRHHSKVIHVQATECQFWAYRELQAFALPCLARARELGLTNTACGDFSTLYPDHTRFLLKQQEKELSIRQGQDPEALFNYVALIHVLVTVKDLLFKCDLSTAVEYLSKATEACAGQSLDKLVRKLEIVLYLSQKKQEPNPKILELQERLTTWVQSKSNGVQNSKVLVIITMDLDCARAMLIKALSQVTGEAVAAVYPEESRSKLEGAKVLDSLQRSCCVVVCSQHMGADFPWDCFSLVVEYSNTEHSPWAAVCTERNITHITFQTRIPNSSVSDPESWSLEQSVPFVLFVTEGLLSCPLLLQILESTYNMTVLERSHSQSLQMLGGTHHYAVITVDESTAVIIQEQEELCQERACESLVIRLTALSLQYSCCWLILHCQQDSGLTSEGFNNLVLVYSSLVLFGLKTEDLDVKVLIVSEVVDIAKWICQIAFHTLLSSDRDPVSYLDREWLSVISSEEERCLLGFPCVNPLVAQLMLSRGPSLHWLLGASLSQLQELLPEVPHKVIKLFSDTTSLYKLTKAASSTESHTDFTHQKDHNSPTEPWTTSRDNQYTHTDPHTSRDPHSNCNRHTHCDPEPLSSNCFLAGSPSAESVAGSFYEESSVMTKEDGADFKVDMSPSFGSQQTPFQHTWSHNPWEVEESDELKFVGWNRGRGGDEWTGSAPLHQESCGSPRDYAPENQFPTGLSSSFSYSTNTQRPAYSDNQMYSFSTVGYSDQLHYPDVSHYPSLASARGALSWGGSSSPYSTAQGRGDMSVSPDYGTSYRTGMERKRRAEGPVMAGTVLTPLKRGKLSYEKVPGRSDGQTRLRQNRTPNGKHSGLRLETSLLS</sequence>
<dbReference type="GO" id="GO:0000712">
    <property type="term" value="P:resolution of meiotic recombination intermediates"/>
    <property type="evidence" value="ECO:0007669"/>
    <property type="project" value="InterPro"/>
</dbReference>
<reference evidence="2" key="2">
    <citation type="submission" date="2025-08" db="UniProtKB">
        <authorList>
            <consortium name="Ensembl"/>
        </authorList>
    </citation>
    <scope>IDENTIFICATION</scope>
</reference>
<dbReference type="PANTHER" id="PTHR35668">
    <property type="entry name" value="PROTEIN SHORTAGE IN CHIASMATA 1 ORTHOLOG"/>
    <property type="match status" value="1"/>
</dbReference>
<feature type="compositionally biased region" description="Basic and acidic residues" evidence="1">
    <location>
        <begin position="1305"/>
        <end position="1314"/>
    </location>
</feature>
<evidence type="ECO:0000256" key="1">
    <source>
        <dbReference type="SAM" id="MobiDB-lite"/>
    </source>
</evidence>
<dbReference type="Proteomes" id="UP000314982">
    <property type="component" value="Unassembled WGS sequence"/>
</dbReference>
<feature type="region of interest" description="Disordered" evidence="1">
    <location>
        <begin position="1538"/>
        <end position="1577"/>
    </location>
</feature>
<feature type="region of interest" description="Disordered" evidence="1">
    <location>
        <begin position="698"/>
        <end position="725"/>
    </location>
</feature>
<dbReference type="STRING" id="62062.ENSHHUP00000000017"/>
<dbReference type="PANTHER" id="PTHR35668:SF1">
    <property type="entry name" value="PROTEIN SHORTAGE IN CHIASMATA 1 ORTHOLOG"/>
    <property type="match status" value="1"/>
</dbReference>